<name>A0A4Q7JBY9_9PSEU</name>
<evidence type="ECO:0000256" key="1">
    <source>
        <dbReference type="ARBA" id="ARBA00005953"/>
    </source>
</evidence>
<dbReference type="OrthoDB" id="9799036at2"/>
<sequence length="164" mass="17944">MTAPGTCGIGLSALSGPTVFSVTASLYPHWELMPTRWKDNDVYGHVNNVVHYSLMDTVINRWLIERGELDIEHGEVIGLCVESHCNYHGSVAFPDVLAVGLRVGHLGRSSVRYEIGIYRSADSAPEGDPVAEGHFVHVFVNRSTRRPVPPDGPLRAALEALRTS</sequence>
<protein>
    <submittedName>
        <fullName evidence="3">Acyl-CoA thioesterase</fullName>
    </submittedName>
</protein>
<dbReference type="Gene3D" id="3.10.129.10">
    <property type="entry name" value="Hotdog Thioesterase"/>
    <property type="match status" value="1"/>
</dbReference>
<keyword evidence="4" id="KW-1185">Reference proteome</keyword>
<accession>A0A4Q7JBY9</accession>
<dbReference type="InterPro" id="IPR029069">
    <property type="entry name" value="HotDog_dom_sf"/>
</dbReference>
<evidence type="ECO:0000313" key="3">
    <source>
        <dbReference type="EMBL" id="RZQ65370.1"/>
    </source>
</evidence>
<dbReference type="PANTHER" id="PTHR31793:SF27">
    <property type="entry name" value="NOVEL THIOESTERASE SUPERFAMILY DOMAIN AND SAPOSIN A-TYPE DOMAIN CONTAINING PROTEIN (0610012H03RIK)"/>
    <property type="match status" value="1"/>
</dbReference>
<dbReference type="GO" id="GO:0047617">
    <property type="term" value="F:fatty acyl-CoA hydrolase activity"/>
    <property type="evidence" value="ECO:0007669"/>
    <property type="project" value="TreeGrafter"/>
</dbReference>
<evidence type="ECO:0000313" key="4">
    <source>
        <dbReference type="Proteomes" id="UP000292003"/>
    </source>
</evidence>
<dbReference type="SUPFAM" id="SSF54637">
    <property type="entry name" value="Thioesterase/thiol ester dehydrase-isomerase"/>
    <property type="match status" value="1"/>
</dbReference>
<evidence type="ECO:0000256" key="2">
    <source>
        <dbReference type="ARBA" id="ARBA00022801"/>
    </source>
</evidence>
<comment type="similarity">
    <text evidence="1">Belongs to the 4-hydroxybenzoyl-CoA thioesterase family.</text>
</comment>
<dbReference type="PANTHER" id="PTHR31793">
    <property type="entry name" value="4-HYDROXYBENZOYL-COA THIOESTERASE FAMILY MEMBER"/>
    <property type="match status" value="1"/>
</dbReference>
<dbReference type="InterPro" id="IPR050563">
    <property type="entry name" value="4-hydroxybenzoyl-CoA_TE"/>
</dbReference>
<organism evidence="3 4">
    <name type="scientific">Amycolatopsis suaedae</name>
    <dbReference type="NCBI Taxonomy" id="2510978"/>
    <lineage>
        <taxon>Bacteria</taxon>
        <taxon>Bacillati</taxon>
        <taxon>Actinomycetota</taxon>
        <taxon>Actinomycetes</taxon>
        <taxon>Pseudonocardiales</taxon>
        <taxon>Pseudonocardiaceae</taxon>
        <taxon>Amycolatopsis</taxon>
    </lineage>
</organism>
<dbReference type="Pfam" id="PF13279">
    <property type="entry name" value="4HBT_2"/>
    <property type="match status" value="1"/>
</dbReference>
<dbReference type="CDD" id="cd00586">
    <property type="entry name" value="4HBT"/>
    <property type="match status" value="1"/>
</dbReference>
<proteinExistence type="inferred from homology"/>
<gene>
    <name evidence="3" type="ORF">EWH70_05710</name>
</gene>
<dbReference type="EMBL" id="SFCC01000002">
    <property type="protein sequence ID" value="RZQ65370.1"/>
    <property type="molecule type" value="Genomic_DNA"/>
</dbReference>
<comment type="caution">
    <text evidence="3">The sequence shown here is derived from an EMBL/GenBank/DDBJ whole genome shotgun (WGS) entry which is preliminary data.</text>
</comment>
<dbReference type="Proteomes" id="UP000292003">
    <property type="component" value="Unassembled WGS sequence"/>
</dbReference>
<dbReference type="AlphaFoldDB" id="A0A4Q7JBY9"/>
<keyword evidence="2" id="KW-0378">Hydrolase</keyword>
<reference evidence="3 4" key="1">
    <citation type="submission" date="2019-02" db="EMBL/GenBank/DDBJ databases">
        <title>Draft genome sequence of Amycolatopsis sp. 8-3EHSu isolated from roots of Suaeda maritima.</title>
        <authorList>
            <person name="Duangmal K."/>
            <person name="Chantavorakit T."/>
        </authorList>
    </citation>
    <scope>NUCLEOTIDE SEQUENCE [LARGE SCALE GENOMIC DNA]</scope>
    <source>
        <strain evidence="3 4">8-3EHSu</strain>
    </source>
</reference>